<name>A0ABQ1G4Y9_9SPHN</name>
<organism evidence="1 2">
    <name type="scientific">Sphingomonas psychrolutea</name>
    <dbReference type="NCBI Taxonomy" id="1259676"/>
    <lineage>
        <taxon>Bacteria</taxon>
        <taxon>Pseudomonadati</taxon>
        <taxon>Pseudomonadota</taxon>
        <taxon>Alphaproteobacteria</taxon>
        <taxon>Sphingomonadales</taxon>
        <taxon>Sphingomonadaceae</taxon>
        <taxon>Sphingomonas</taxon>
    </lineage>
</organism>
<evidence type="ECO:0000313" key="2">
    <source>
        <dbReference type="Proteomes" id="UP000618591"/>
    </source>
</evidence>
<dbReference type="SUPFAM" id="SSF159245">
    <property type="entry name" value="AttH-like"/>
    <property type="match status" value="1"/>
</dbReference>
<dbReference type="Proteomes" id="UP000618591">
    <property type="component" value="Unassembled WGS sequence"/>
</dbReference>
<gene>
    <name evidence="1" type="ORF">GCM10011395_04440</name>
</gene>
<reference evidence="2" key="1">
    <citation type="journal article" date="2019" name="Int. J. Syst. Evol. Microbiol.">
        <title>The Global Catalogue of Microorganisms (GCM) 10K type strain sequencing project: providing services to taxonomists for standard genome sequencing and annotation.</title>
        <authorList>
            <consortium name="The Broad Institute Genomics Platform"/>
            <consortium name="The Broad Institute Genome Sequencing Center for Infectious Disease"/>
            <person name="Wu L."/>
            <person name="Ma J."/>
        </authorList>
    </citation>
    <scope>NUCLEOTIDE SEQUENCE [LARGE SCALE GENOMIC DNA]</scope>
    <source>
        <strain evidence="2">CGMCC 1.10106</strain>
    </source>
</reference>
<accession>A0ABQ1G4Y9</accession>
<keyword evidence="2" id="KW-1185">Reference proteome</keyword>
<sequence>MVPTISALIGADEFFNHQIVNTHASVGTGDRSWTEKIWFTLMRRDASLQANFGLGKYTNRNIMDGFAGIQQGTTQRTVRASRVLLPLIDEMAVGPLRFEVIEPFRKLRIAVDQNSAQPFRYDLVFTSDLPAFFENRDVVLAGGRTASDVIRYHQGGTVEGWIEIDGERIIVNPDEWYGFRDHSWGIREHVGLDPADLVPGNLVPTSASKAGGNYHFNWLVSQIARPDGSRYELAYYFRDFGGEGPPQFLSGFINESDGQQTPILHLFPEMTYRKEDKAAMHGRIHVFVAGKGREIVERIFEIEAIDSEMGFRLLPGMYGAWKGQLHGSFKGEDFLDGDCIDDVNHPDKTTENYRWQIRDRPVRIREGANAGYGDMESIILGEYPGVTFV</sequence>
<dbReference type="EMBL" id="BMDW01000002">
    <property type="protein sequence ID" value="GGA37231.1"/>
    <property type="molecule type" value="Genomic_DNA"/>
</dbReference>
<proteinExistence type="predicted"/>
<protein>
    <submittedName>
        <fullName evidence="1">Uncharacterized protein</fullName>
    </submittedName>
</protein>
<comment type="caution">
    <text evidence="1">The sequence shown here is derived from an EMBL/GenBank/DDBJ whole genome shotgun (WGS) entry which is preliminary data.</text>
</comment>
<dbReference type="RefSeq" id="WP_188445165.1">
    <property type="nucleotide sequence ID" value="NZ_BMDW01000002.1"/>
</dbReference>
<evidence type="ECO:0000313" key="1">
    <source>
        <dbReference type="EMBL" id="GGA37231.1"/>
    </source>
</evidence>